<feature type="domain" description="C-type lectin" evidence="7">
    <location>
        <begin position="43"/>
        <end position="163"/>
    </location>
</feature>
<comment type="subcellular location">
    <subcellularLocation>
        <location evidence="1">Secreted</location>
    </subcellularLocation>
</comment>
<dbReference type="SUPFAM" id="SSF56436">
    <property type="entry name" value="C-type lectin-like"/>
    <property type="match status" value="1"/>
</dbReference>
<sequence length="166" mass="18520">MACASSCLILSSFLMLLSLSQGQEAKTELPNALIRCPEGTNNYGSHCYYLNQDQETWFDANLSCQNTHSGHLVSLLNQAEGTFVASLIKETSTDNLNVWTGLHDPKMNRRWQWSSGSVVSYKAWAQGAPSSTNPGYCASLTSNSGFEQWKDEHCEKKLHFVCKFKI</sequence>
<dbReference type="FunFam" id="3.10.100.10:FF:000059">
    <property type="entry name" value="Regenerating islet-derived 1"/>
    <property type="match status" value="1"/>
</dbReference>
<evidence type="ECO:0000256" key="2">
    <source>
        <dbReference type="ARBA" id="ARBA00022525"/>
    </source>
</evidence>
<dbReference type="InterPro" id="IPR018378">
    <property type="entry name" value="C-type_lectin_CS"/>
</dbReference>
<protein>
    <submittedName>
        <fullName evidence="9">Lithostathine-1-beta</fullName>
    </submittedName>
</protein>
<dbReference type="OrthoDB" id="441660at2759"/>
<feature type="signal peptide" evidence="6">
    <location>
        <begin position="1"/>
        <end position="22"/>
    </location>
</feature>
<dbReference type="PRINTS" id="PR01504">
    <property type="entry name" value="PNCREATITSAP"/>
</dbReference>
<dbReference type="InterPro" id="IPR016186">
    <property type="entry name" value="C-type_lectin-like/link_sf"/>
</dbReference>
<keyword evidence="4" id="KW-0430">Lectin</keyword>
<name>A0A9B0U5E4_CHRAS</name>
<dbReference type="Pfam" id="PF00059">
    <property type="entry name" value="Lectin_C"/>
    <property type="match status" value="1"/>
</dbReference>
<keyword evidence="5" id="KW-1015">Disulfide bond</keyword>
<reference evidence="9" key="1">
    <citation type="submission" date="2025-08" db="UniProtKB">
        <authorList>
            <consortium name="RefSeq"/>
        </authorList>
    </citation>
    <scope>IDENTIFICATION</scope>
    <source>
        <tissue evidence="9">Spleen</tissue>
    </source>
</reference>
<dbReference type="Proteomes" id="UP000504623">
    <property type="component" value="Unplaced"/>
</dbReference>
<feature type="chain" id="PRO_5039557138" evidence="6">
    <location>
        <begin position="23"/>
        <end position="166"/>
    </location>
</feature>
<dbReference type="GO" id="GO:0030246">
    <property type="term" value="F:carbohydrate binding"/>
    <property type="evidence" value="ECO:0007669"/>
    <property type="project" value="UniProtKB-KW"/>
</dbReference>
<dbReference type="PROSITE" id="PS00615">
    <property type="entry name" value="C_TYPE_LECTIN_1"/>
    <property type="match status" value="1"/>
</dbReference>
<organism evidence="8 9">
    <name type="scientific">Chrysochloris asiatica</name>
    <name type="common">Cape golden mole</name>
    <dbReference type="NCBI Taxonomy" id="185453"/>
    <lineage>
        <taxon>Eukaryota</taxon>
        <taxon>Metazoa</taxon>
        <taxon>Chordata</taxon>
        <taxon>Craniata</taxon>
        <taxon>Vertebrata</taxon>
        <taxon>Euteleostomi</taxon>
        <taxon>Mammalia</taxon>
        <taxon>Eutheria</taxon>
        <taxon>Afrotheria</taxon>
        <taxon>Chrysochloridae</taxon>
        <taxon>Chrysochlorinae</taxon>
        <taxon>Chrysochloris</taxon>
    </lineage>
</organism>
<dbReference type="InterPro" id="IPR001304">
    <property type="entry name" value="C-type_lectin-like"/>
</dbReference>
<dbReference type="PROSITE" id="PS50041">
    <property type="entry name" value="C_TYPE_LECTIN_2"/>
    <property type="match status" value="1"/>
</dbReference>
<evidence type="ECO:0000313" key="9">
    <source>
        <dbReference type="RefSeq" id="XP_006873819.1"/>
    </source>
</evidence>
<proteinExistence type="predicted"/>
<evidence type="ECO:0000256" key="4">
    <source>
        <dbReference type="ARBA" id="ARBA00022734"/>
    </source>
</evidence>
<evidence type="ECO:0000259" key="7">
    <source>
        <dbReference type="PROSITE" id="PS50041"/>
    </source>
</evidence>
<accession>A0A9B0U5E4</accession>
<dbReference type="SMART" id="SM00034">
    <property type="entry name" value="CLECT"/>
    <property type="match status" value="1"/>
</dbReference>
<dbReference type="GO" id="GO:0005576">
    <property type="term" value="C:extracellular region"/>
    <property type="evidence" value="ECO:0007669"/>
    <property type="project" value="UniProtKB-SubCell"/>
</dbReference>
<dbReference type="PANTHER" id="PTHR22803">
    <property type="entry name" value="MANNOSE, PHOSPHOLIPASE, LECTIN RECEPTOR RELATED"/>
    <property type="match status" value="1"/>
</dbReference>
<dbReference type="GeneID" id="102818464"/>
<evidence type="ECO:0000313" key="8">
    <source>
        <dbReference type="Proteomes" id="UP000504623"/>
    </source>
</evidence>
<evidence type="ECO:0000256" key="6">
    <source>
        <dbReference type="SAM" id="SignalP"/>
    </source>
</evidence>
<gene>
    <name evidence="9" type="primary">REG1B</name>
</gene>
<evidence type="ECO:0000256" key="3">
    <source>
        <dbReference type="ARBA" id="ARBA00022729"/>
    </source>
</evidence>
<dbReference type="InterPro" id="IPR016187">
    <property type="entry name" value="CTDL_fold"/>
</dbReference>
<dbReference type="CTD" id="5968"/>
<keyword evidence="3 6" id="KW-0732">Signal</keyword>
<dbReference type="InterPro" id="IPR050111">
    <property type="entry name" value="C-type_lectin/snaclec_domain"/>
</dbReference>
<evidence type="ECO:0000256" key="1">
    <source>
        <dbReference type="ARBA" id="ARBA00004613"/>
    </source>
</evidence>
<evidence type="ECO:0000256" key="5">
    <source>
        <dbReference type="ARBA" id="ARBA00023157"/>
    </source>
</evidence>
<keyword evidence="2" id="KW-0964">Secreted</keyword>
<dbReference type="AlphaFoldDB" id="A0A9B0U5E4"/>
<dbReference type="Gene3D" id="3.10.100.10">
    <property type="entry name" value="Mannose-Binding Protein A, subunit A"/>
    <property type="match status" value="1"/>
</dbReference>
<keyword evidence="8" id="KW-1185">Reference proteome</keyword>
<dbReference type="RefSeq" id="XP_006873819.1">
    <property type="nucleotide sequence ID" value="XM_006873757.1"/>
</dbReference>